<gene>
    <name evidence="2" type="ORF">PRUPE_3G093700</name>
</gene>
<dbReference type="AlphaFoldDB" id="A0A251PXQ9"/>
<accession>A0A251PXQ9</accession>
<feature type="compositionally biased region" description="Low complexity" evidence="1">
    <location>
        <begin position="10"/>
        <end position="27"/>
    </location>
</feature>
<feature type="region of interest" description="Disordered" evidence="1">
    <location>
        <begin position="1"/>
        <end position="47"/>
    </location>
</feature>
<dbReference type="EMBL" id="CM007653">
    <property type="protein sequence ID" value="ONI16354.1"/>
    <property type="molecule type" value="Genomic_DNA"/>
</dbReference>
<dbReference type="Proteomes" id="UP000006882">
    <property type="component" value="Chromosome G3"/>
</dbReference>
<proteinExistence type="predicted"/>
<evidence type="ECO:0000256" key="1">
    <source>
        <dbReference type="SAM" id="MobiDB-lite"/>
    </source>
</evidence>
<dbReference type="Gramene" id="ONI16354">
    <property type="protein sequence ID" value="ONI16354"/>
    <property type="gene ID" value="PRUPE_3G093700"/>
</dbReference>
<organism evidence="2 3">
    <name type="scientific">Prunus persica</name>
    <name type="common">Peach</name>
    <name type="synonym">Amygdalus persica</name>
    <dbReference type="NCBI Taxonomy" id="3760"/>
    <lineage>
        <taxon>Eukaryota</taxon>
        <taxon>Viridiplantae</taxon>
        <taxon>Streptophyta</taxon>
        <taxon>Embryophyta</taxon>
        <taxon>Tracheophyta</taxon>
        <taxon>Spermatophyta</taxon>
        <taxon>Magnoliopsida</taxon>
        <taxon>eudicotyledons</taxon>
        <taxon>Gunneridae</taxon>
        <taxon>Pentapetalae</taxon>
        <taxon>rosids</taxon>
        <taxon>fabids</taxon>
        <taxon>Rosales</taxon>
        <taxon>Rosaceae</taxon>
        <taxon>Amygdaloideae</taxon>
        <taxon>Amygdaleae</taxon>
        <taxon>Prunus</taxon>
    </lineage>
</organism>
<reference evidence="2 3" key="1">
    <citation type="journal article" date="2013" name="Nat. Genet.">
        <title>The high-quality draft genome of peach (Prunus persica) identifies unique patterns of genetic diversity, domestication and genome evolution.</title>
        <authorList>
            <consortium name="International Peach Genome Initiative"/>
            <person name="Verde I."/>
            <person name="Abbott A.G."/>
            <person name="Scalabrin S."/>
            <person name="Jung S."/>
            <person name="Shu S."/>
            <person name="Marroni F."/>
            <person name="Zhebentyayeva T."/>
            <person name="Dettori M.T."/>
            <person name="Grimwood J."/>
            <person name="Cattonaro F."/>
            <person name="Zuccolo A."/>
            <person name="Rossini L."/>
            <person name="Jenkins J."/>
            <person name="Vendramin E."/>
            <person name="Meisel L.A."/>
            <person name="Decroocq V."/>
            <person name="Sosinski B."/>
            <person name="Prochnik S."/>
            <person name="Mitros T."/>
            <person name="Policriti A."/>
            <person name="Cipriani G."/>
            <person name="Dondini L."/>
            <person name="Ficklin S."/>
            <person name="Goodstein D.M."/>
            <person name="Xuan P."/>
            <person name="Del Fabbro C."/>
            <person name="Aramini V."/>
            <person name="Copetti D."/>
            <person name="Gonzalez S."/>
            <person name="Horner D.S."/>
            <person name="Falchi R."/>
            <person name="Lucas S."/>
            <person name="Mica E."/>
            <person name="Maldonado J."/>
            <person name="Lazzari B."/>
            <person name="Bielenberg D."/>
            <person name="Pirona R."/>
            <person name="Miculan M."/>
            <person name="Barakat A."/>
            <person name="Testolin R."/>
            <person name="Stella A."/>
            <person name="Tartarini S."/>
            <person name="Tonutti P."/>
            <person name="Arus P."/>
            <person name="Orellana A."/>
            <person name="Wells C."/>
            <person name="Main D."/>
            <person name="Vizzotto G."/>
            <person name="Silva H."/>
            <person name="Salamini F."/>
            <person name="Schmutz J."/>
            <person name="Morgante M."/>
            <person name="Rokhsar D.S."/>
        </authorList>
    </citation>
    <scope>NUCLEOTIDE SEQUENCE [LARGE SCALE GENOMIC DNA]</scope>
    <source>
        <strain evidence="3">cv. Nemared</strain>
    </source>
</reference>
<name>A0A251PXQ9_PRUPE</name>
<sequence>MQALMGNKIRAASPSFASSSSPSRSFRCSLHKGRGPQAGKSSSSTITAVHHVNNQSTKMKMMKKLMMTNSKAHLLNAFLKLMIKPSSHHLQRRMNFKPRPTRFCLMNV</sequence>
<keyword evidence="3" id="KW-1185">Reference proteome</keyword>
<protein>
    <submittedName>
        <fullName evidence="2">Uncharacterized protein</fullName>
    </submittedName>
</protein>
<evidence type="ECO:0000313" key="2">
    <source>
        <dbReference type="EMBL" id="ONI16354.1"/>
    </source>
</evidence>
<evidence type="ECO:0000313" key="3">
    <source>
        <dbReference type="Proteomes" id="UP000006882"/>
    </source>
</evidence>
<dbReference type="eggNOG" id="ENOG502S9HC">
    <property type="taxonomic scope" value="Eukaryota"/>
</dbReference>